<evidence type="ECO:0000313" key="10">
    <source>
        <dbReference type="Proteomes" id="UP001500782"/>
    </source>
</evidence>
<dbReference type="Gene3D" id="1.10.1370.20">
    <property type="entry name" value="Oligoendopeptidase f, C-terminal domain"/>
    <property type="match status" value="1"/>
</dbReference>
<dbReference type="Pfam" id="PF01432">
    <property type="entry name" value="Peptidase_M3"/>
    <property type="match status" value="1"/>
</dbReference>
<organism evidence="9 10">
    <name type="scientific">Bacillus carboniphilus</name>
    <dbReference type="NCBI Taxonomy" id="86663"/>
    <lineage>
        <taxon>Bacteria</taxon>
        <taxon>Bacillati</taxon>
        <taxon>Bacillota</taxon>
        <taxon>Bacilli</taxon>
        <taxon>Bacillales</taxon>
        <taxon>Bacillaceae</taxon>
        <taxon>Bacillus</taxon>
    </lineage>
</organism>
<protein>
    <submittedName>
        <fullName evidence="9">M3 family oligoendopeptidase</fullName>
    </submittedName>
</protein>
<dbReference type="RefSeq" id="WP_343801645.1">
    <property type="nucleotide sequence ID" value="NZ_BAAADJ010000059.1"/>
</dbReference>
<feature type="domain" description="Peptidase M3A/M3B catalytic" evidence="7">
    <location>
        <begin position="205"/>
        <end position="582"/>
    </location>
</feature>
<sequence>MTKTVYAETWDLDVFFPGGSKSEEFKQYIEELKGKVQSFSDQVKTLEVSGGASETKGLEGVLQAFSKVAYSMRQAGAFISCLTAQDTTDDKAVEWRGTLTNLSASFQTSLTTLDQRLTQYEDGVWEELLKKAPFTEIAFVLDERRQKAKEKLSLEQESLINSLSVDGYHGWGQFYDQIVKNIQIPFKENGETKLLSVGQASNKFSNGDREVRKQVFEDWEKAWADQGDYLSNTLNHLAGFRLQVYKHRGWEEVLKEPLSINRMEKKTLDAMWESIVEHKKHLVKYLERKAELLGVEKLNWYDLNAPIGSSESSVTYQEGADFIIENFKDFGEELTAFTQKAFEDRWIEAEDRPGKRPGGFCTGFPESGQSRIFMTFSGTPSNVSTLAHELGHAFHSYAMKDVHPLNKSYAMNVAETASTFAEAIVSDASVKTASTHEEKLALLEDKLQRSVALLMNIHARFLFETRFYEERKNGNVSYNRLNEIMLEAQKEAYCDSLGEYHPLFWASKLHFYITGVPFYNFPYTFGFLFSMGIYQRALEEGQGFEQKYIALLKDTASMTVEDLAKKHLNVDLTEKDFWEDAIKPVVKDVEDFLEMTK</sequence>
<evidence type="ECO:0000259" key="7">
    <source>
        <dbReference type="Pfam" id="PF01432"/>
    </source>
</evidence>
<keyword evidence="5 6" id="KW-0482">Metalloprotease</keyword>
<comment type="cofactor">
    <cofactor evidence="6">
        <name>Zn(2+)</name>
        <dbReference type="ChEBI" id="CHEBI:29105"/>
    </cofactor>
    <text evidence="6">Binds 1 zinc ion.</text>
</comment>
<evidence type="ECO:0000256" key="3">
    <source>
        <dbReference type="ARBA" id="ARBA00022801"/>
    </source>
</evidence>
<feature type="domain" description="Oligopeptidase F N-terminal" evidence="8">
    <location>
        <begin position="117"/>
        <end position="181"/>
    </location>
</feature>
<dbReference type="EMBL" id="BAAADJ010000059">
    <property type="protein sequence ID" value="GAA0340847.1"/>
    <property type="molecule type" value="Genomic_DNA"/>
</dbReference>
<dbReference type="PANTHER" id="PTHR34217:SF1">
    <property type="entry name" value="CARBOXYPEPTIDASE 1"/>
    <property type="match status" value="1"/>
</dbReference>
<name>A0ABN0WLV1_9BACI</name>
<evidence type="ECO:0000256" key="1">
    <source>
        <dbReference type="ARBA" id="ARBA00022670"/>
    </source>
</evidence>
<evidence type="ECO:0000259" key="8">
    <source>
        <dbReference type="Pfam" id="PF08439"/>
    </source>
</evidence>
<dbReference type="PANTHER" id="PTHR34217">
    <property type="entry name" value="METAL-DEPENDENT CARBOXYPEPTIDASE"/>
    <property type="match status" value="1"/>
</dbReference>
<dbReference type="InterPro" id="IPR001333">
    <property type="entry name" value="Peptidase_M32_Taq"/>
</dbReference>
<accession>A0ABN0WLV1</accession>
<dbReference type="SUPFAM" id="SSF55486">
    <property type="entry name" value="Metalloproteases ('zincins'), catalytic domain"/>
    <property type="match status" value="1"/>
</dbReference>
<comment type="similarity">
    <text evidence="6">Belongs to the peptidase M3 family.</text>
</comment>
<evidence type="ECO:0000256" key="5">
    <source>
        <dbReference type="ARBA" id="ARBA00023049"/>
    </source>
</evidence>
<dbReference type="Pfam" id="PF08439">
    <property type="entry name" value="Peptidase_M3_N"/>
    <property type="match status" value="1"/>
</dbReference>
<gene>
    <name evidence="9" type="ORF">GCM10008967_33950</name>
</gene>
<evidence type="ECO:0000256" key="2">
    <source>
        <dbReference type="ARBA" id="ARBA00022723"/>
    </source>
</evidence>
<keyword evidence="4 6" id="KW-0862">Zinc</keyword>
<dbReference type="InterPro" id="IPR011977">
    <property type="entry name" value="Pept_M3B_clade3"/>
</dbReference>
<keyword evidence="3 6" id="KW-0378">Hydrolase</keyword>
<keyword evidence="1 6" id="KW-0645">Protease</keyword>
<dbReference type="NCBIfam" id="TIGR02290">
    <property type="entry name" value="M3_fam_3"/>
    <property type="match status" value="1"/>
</dbReference>
<proteinExistence type="inferred from homology"/>
<comment type="caution">
    <text evidence="9">The sequence shown here is derived from an EMBL/GenBank/DDBJ whole genome shotgun (WGS) entry which is preliminary data.</text>
</comment>
<keyword evidence="2 6" id="KW-0479">Metal-binding</keyword>
<reference evidence="9 10" key="1">
    <citation type="journal article" date="2019" name="Int. J. Syst. Evol. Microbiol.">
        <title>The Global Catalogue of Microorganisms (GCM) 10K type strain sequencing project: providing services to taxonomists for standard genome sequencing and annotation.</title>
        <authorList>
            <consortium name="The Broad Institute Genomics Platform"/>
            <consortium name="The Broad Institute Genome Sequencing Center for Infectious Disease"/>
            <person name="Wu L."/>
            <person name="Ma J."/>
        </authorList>
    </citation>
    <scope>NUCLEOTIDE SEQUENCE [LARGE SCALE GENOMIC DNA]</scope>
    <source>
        <strain evidence="9 10">JCM 9731</strain>
    </source>
</reference>
<dbReference type="CDD" id="cd09607">
    <property type="entry name" value="M3B_PepF"/>
    <property type="match status" value="1"/>
</dbReference>
<dbReference type="InterPro" id="IPR013647">
    <property type="entry name" value="OligopepF_N_dom"/>
</dbReference>
<evidence type="ECO:0000256" key="4">
    <source>
        <dbReference type="ARBA" id="ARBA00022833"/>
    </source>
</evidence>
<evidence type="ECO:0000313" key="9">
    <source>
        <dbReference type="EMBL" id="GAA0340847.1"/>
    </source>
</evidence>
<dbReference type="InterPro" id="IPR001567">
    <property type="entry name" value="Pept_M3A_M3B_dom"/>
</dbReference>
<keyword evidence="10" id="KW-1185">Reference proteome</keyword>
<dbReference type="InterPro" id="IPR042088">
    <property type="entry name" value="OligoPept_F_C"/>
</dbReference>
<dbReference type="Gene3D" id="1.20.140.70">
    <property type="entry name" value="Oligopeptidase f, N-terminal domain"/>
    <property type="match status" value="1"/>
</dbReference>
<evidence type="ECO:0000256" key="6">
    <source>
        <dbReference type="RuleBase" id="RU003435"/>
    </source>
</evidence>
<dbReference type="InterPro" id="IPR034006">
    <property type="entry name" value="M3B_PepF_2"/>
</dbReference>
<dbReference type="Proteomes" id="UP001500782">
    <property type="component" value="Unassembled WGS sequence"/>
</dbReference>